<gene>
    <name evidence="2" type="ORF">ADIARSV_4165</name>
</gene>
<organism evidence="2 3">
    <name type="scientific">Arcticibacter svalbardensis MN12-7</name>
    <dbReference type="NCBI Taxonomy" id="1150600"/>
    <lineage>
        <taxon>Bacteria</taxon>
        <taxon>Pseudomonadati</taxon>
        <taxon>Bacteroidota</taxon>
        <taxon>Sphingobacteriia</taxon>
        <taxon>Sphingobacteriales</taxon>
        <taxon>Sphingobacteriaceae</taxon>
        <taxon>Arcticibacter</taxon>
    </lineage>
</organism>
<dbReference type="RefSeq" id="WP_016197383.1">
    <property type="nucleotide sequence ID" value="NZ_AQPN01000145.1"/>
</dbReference>
<dbReference type="InterPro" id="IPR008929">
    <property type="entry name" value="Chondroitin_lyas"/>
</dbReference>
<keyword evidence="1" id="KW-0732">Signal</keyword>
<feature type="signal peptide" evidence="1">
    <location>
        <begin position="1"/>
        <end position="22"/>
    </location>
</feature>
<dbReference type="EMBL" id="AQPN01000145">
    <property type="protein sequence ID" value="EOR92653.1"/>
    <property type="molecule type" value="Genomic_DNA"/>
</dbReference>
<evidence type="ECO:0008006" key="4">
    <source>
        <dbReference type="Google" id="ProtNLM"/>
    </source>
</evidence>
<dbReference type="Gene3D" id="2.70.98.70">
    <property type="match status" value="1"/>
</dbReference>
<dbReference type="SUPFAM" id="SSF48230">
    <property type="entry name" value="Chondroitin AC/alginate lyase"/>
    <property type="match status" value="1"/>
</dbReference>
<accession>R9GLS8</accession>
<comment type="caution">
    <text evidence="2">The sequence shown here is derived from an EMBL/GenBank/DDBJ whole genome shotgun (WGS) entry which is preliminary data.</text>
</comment>
<proteinExistence type="predicted"/>
<dbReference type="AlphaFoldDB" id="R9GLS8"/>
<reference evidence="2 3" key="1">
    <citation type="journal article" date="2013" name="Genome Announc.">
        <title>Draft Genome Sequence of Arcticibacter svalbardensis Strain MN12-7T, a Member of the Family Sphingobacteriaceae Isolated from an Arctic Soil Sample.</title>
        <authorList>
            <person name="Shivaji S."/>
            <person name="Ara S."/>
            <person name="Prasad S."/>
            <person name="Manasa B.P."/>
            <person name="Begum Z."/>
            <person name="Singh A."/>
            <person name="Kumar Pinnaka A."/>
        </authorList>
    </citation>
    <scope>NUCLEOTIDE SEQUENCE [LARGE SCALE GENOMIC DNA]</scope>
    <source>
        <strain evidence="2 3">MN12-7</strain>
    </source>
</reference>
<protein>
    <recommendedName>
        <fullName evidence="4">Heparinase II/III-like protein</fullName>
    </recommendedName>
</protein>
<keyword evidence="3" id="KW-1185">Reference proteome</keyword>
<feature type="chain" id="PRO_5004472165" description="Heparinase II/III-like protein" evidence="1">
    <location>
        <begin position="23"/>
        <end position="651"/>
    </location>
</feature>
<name>R9GLS8_9SPHI</name>
<dbReference type="Gene3D" id="1.50.10.100">
    <property type="entry name" value="Chondroitin AC/alginate lyase"/>
    <property type="match status" value="1"/>
</dbReference>
<dbReference type="STRING" id="1150600.ADIARSV_4165"/>
<dbReference type="eggNOG" id="COG4225">
    <property type="taxonomic scope" value="Bacteria"/>
</dbReference>
<evidence type="ECO:0000256" key="1">
    <source>
        <dbReference type="SAM" id="SignalP"/>
    </source>
</evidence>
<evidence type="ECO:0000313" key="2">
    <source>
        <dbReference type="EMBL" id="EOR92653.1"/>
    </source>
</evidence>
<dbReference type="Proteomes" id="UP000014174">
    <property type="component" value="Unassembled WGS sequence"/>
</dbReference>
<sequence>MKTILKLILIFLFISNTSFAKADDGLNITAYLKLANGDQIYPTAKQIKMLRPFMPQETFMPAPAYSDRDYWNKIANSSSGKEYLKEAYAVIQKTPEIPISDEVYREANKQGNRGMYKPKYYNTMERLEYFILAECLENKGNFIPQIETYCKAIMTMKSWMHPNHDDSANSNLEGKSIAIDLGARKFGSVLTLANILLADKLPAKLRNDISSIVHKRITASYLASAKGENELNKWIKATSNWNAVCTSGSVFSTIANSTDANERLAIVGSALNSMKYYLSGFGQDGYCSEGAGYWGYGFGHYLYLAQILSDYTHGKINLFDGGNPEKLKNVGNFPQKFEIQNSTCAPFADGVSQLSNSGSNFAATLSAAHYGAIKPVEFRFEEAVEHLIAWNNPTLFSINKNAPKPNQDLPNYSYFDDFGMVISRGKQKNPFSIAVKAGHNAENHNHSDVGTYVVFLGNDLITGDIGAPSYTAGAFSEDNPARSSWGHPLPRIDGKLQSNGRKFEGKITETTFTKEIDKAVMDISKAYEIPQIKKLVRTIVNNKSGTGTITIEDQFSATKPLTFGTAILTFAKYEIINSNTVILTTKNQKVKAEITSTGGEIKIVDEQVPVKGLRQGGTAYRIGIDFTKPINEGTIAVKYTPVNKKNIEDPN</sequence>
<dbReference type="PANTHER" id="PTHR38045">
    <property type="entry name" value="CHROMOSOME 1, WHOLE GENOME SHOTGUN SEQUENCE"/>
    <property type="match status" value="1"/>
</dbReference>
<evidence type="ECO:0000313" key="3">
    <source>
        <dbReference type="Proteomes" id="UP000014174"/>
    </source>
</evidence>
<dbReference type="PANTHER" id="PTHR38045:SF1">
    <property type="entry name" value="HEPARINASE II_III-LIKE PROTEIN"/>
    <property type="match status" value="1"/>
</dbReference>